<accession>A0ABY9TQE6</accession>
<reference evidence="4" key="1">
    <citation type="submission" date="2023-09" db="EMBL/GenBank/DDBJ databases">
        <authorList>
            <person name="Li S."/>
            <person name="Li X."/>
            <person name="Zhang C."/>
            <person name="Zhao Z."/>
        </authorList>
    </citation>
    <scope>NUCLEOTIDE SEQUENCE [LARGE SCALE GENOMIC DNA]</scope>
    <source>
        <strain evidence="4">SQ149</strain>
    </source>
</reference>
<dbReference type="RefSeq" id="WP_348390183.1">
    <property type="nucleotide sequence ID" value="NZ_CP134145.1"/>
</dbReference>
<dbReference type="InterPro" id="IPR011059">
    <property type="entry name" value="Metal-dep_hydrolase_composite"/>
</dbReference>
<keyword evidence="1" id="KW-0732">Signal</keyword>
<dbReference type="Proteomes" id="UP001258994">
    <property type="component" value="Chromosome"/>
</dbReference>
<organism evidence="3 4">
    <name type="scientific">Thalassotalea psychrophila</name>
    <dbReference type="NCBI Taxonomy" id="3065647"/>
    <lineage>
        <taxon>Bacteria</taxon>
        <taxon>Pseudomonadati</taxon>
        <taxon>Pseudomonadota</taxon>
        <taxon>Gammaproteobacteria</taxon>
        <taxon>Alteromonadales</taxon>
        <taxon>Colwelliaceae</taxon>
        <taxon>Thalassotalea</taxon>
    </lineage>
</organism>
<dbReference type="InterPro" id="IPR051781">
    <property type="entry name" value="Metallo-dep_Hydrolase"/>
</dbReference>
<dbReference type="InterPro" id="IPR032466">
    <property type="entry name" value="Metal_Hydrolase"/>
</dbReference>
<evidence type="ECO:0000313" key="3">
    <source>
        <dbReference type="EMBL" id="WNC71048.1"/>
    </source>
</evidence>
<dbReference type="Gene3D" id="2.30.40.10">
    <property type="entry name" value="Urease, subunit C, domain 1"/>
    <property type="match status" value="1"/>
</dbReference>
<dbReference type="SUPFAM" id="SSF51338">
    <property type="entry name" value="Composite domain of metallo-dependent hydrolases"/>
    <property type="match status" value="1"/>
</dbReference>
<name>A0ABY9TQE6_9GAMM</name>
<dbReference type="InterPro" id="IPR006680">
    <property type="entry name" value="Amidohydro-rel"/>
</dbReference>
<evidence type="ECO:0000256" key="1">
    <source>
        <dbReference type="SAM" id="SignalP"/>
    </source>
</evidence>
<dbReference type="SUPFAM" id="SSF51556">
    <property type="entry name" value="Metallo-dependent hydrolases"/>
    <property type="match status" value="1"/>
</dbReference>
<protein>
    <submittedName>
        <fullName evidence="3">Amidohydrolase family protein</fullName>
    </submittedName>
</protein>
<feature type="domain" description="Amidohydrolase-related" evidence="2">
    <location>
        <begin position="79"/>
        <end position="426"/>
    </location>
</feature>
<keyword evidence="4" id="KW-1185">Reference proteome</keyword>
<dbReference type="PANTHER" id="PTHR43135:SF3">
    <property type="entry name" value="ALPHA-D-RIBOSE 1-METHYLPHOSPHONATE 5-TRIPHOSPHATE DIPHOSPHATASE"/>
    <property type="match status" value="1"/>
</dbReference>
<feature type="chain" id="PRO_5046370028" evidence="1">
    <location>
        <begin position="22"/>
        <end position="430"/>
    </location>
</feature>
<evidence type="ECO:0000259" key="2">
    <source>
        <dbReference type="Pfam" id="PF01979"/>
    </source>
</evidence>
<dbReference type="Gene3D" id="3.20.20.140">
    <property type="entry name" value="Metal-dependent hydrolases"/>
    <property type="match status" value="1"/>
</dbReference>
<dbReference type="InterPro" id="IPR057744">
    <property type="entry name" value="OTAase-like"/>
</dbReference>
<evidence type="ECO:0000313" key="4">
    <source>
        <dbReference type="Proteomes" id="UP001258994"/>
    </source>
</evidence>
<dbReference type="CDD" id="cd01299">
    <property type="entry name" value="Met_dep_hydrolase_A"/>
    <property type="match status" value="1"/>
</dbReference>
<dbReference type="EMBL" id="CP134145">
    <property type="protein sequence ID" value="WNC71048.1"/>
    <property type="molecule type" value="Genomic_DNA"/>
</dbReference>
<proteinExistence type="predicted"/>
<sequence>MNNKSKLALLILSILPLSIQAADIKVIHAGELLTVPGKTVLKNQTIIITDDKITDIQQGFIRAKDIDKNASYFDLKNSFVMPGLMDMHVHLQGELGPTNASDTLKMSAEDVGMRSVSFANKTLLAGFTTVRDLGADPQQLYALRDGINKGWIDGPRIIASGGVSVTGGHGDVDGMRHDLMEKYTSKTICDGPYECRKATRKAIKFGADVIKITSTGGVLSDTNTGTGQQMADDEIKEIVDAAHALGRKVASHAHAAAGINAALKAGVDSIEHGSYADDDSITLFKYSGAYLVPTLLAGDTVVNMAKTSDFMSDAIKAKAIRVGGDMMKNFGRAYKAGVKIAFGTDSGVSRHGNNAHEAVLMFNAGMEPMDILKSATVNAADLIDKSATLGTLEAGKFADIIAMDKNPLKDISQLEQVEFVMKNGNVYKNL</sequence>
<dbReference type="PANTHER" id="PTHR43135">
    <property type="entry name" value="ALPHA-D-RIBOSE 1-METHYLPHOSPHONATE 5-TRIPHOSPHATE DIPHOSPHATASE"/>
    <property type="match status" value="1"/>
</dbReference>
<dbReference type="Pfam" id="PF01979">
    <property type="entry name" value="Amidohydro_1"/>
    <property type="match status" value="1"/>
</dbReference>
<gene>
    <name evidence="3" type="ORF">RGQ13_13030</name>
</gene>
<feature type="signal peptide" evidence="1">
    <location>
        <begin position="1"/>
        <end position="21"/>
    </location>
</feature>